<evidence type="ECO:0000313" key="5">
    <source>
        <dbReference type="EMBL" id="ORX86675.1"/>
    </source>
</evidence>
<reference evidence="5 6" key="2">
    <citation type="submission" date="2016-08" db="EMBL/GenBank/DDBJ databases">
        <title>Pervasive Adenine N6-methylation of Active Genes in Fungi.</title>
        <authorList>
            <consortium name="DOE Joint Genome Institute"/>
            <person name="Mondo S.J."/>
            <person name="Dannebaum R.O."/>
            <person name="Kuo R.C."/>
            <person name="Labutti K."/>
            <person name="Haridas S."/>
            <person name="Kuo A."/>
            <person name="Salamov A."/>
            <person name="Ahrendt S.R."/>
            <person name="Lipzen A."/>
            <person name="Sullivan W."/>
            <person name="Andreopoulos W.B."/>
            <person name="Clum A."/>
            <person name="Lindquist E."/>
            <person name="Daum C."/>
            <person name="Ramamoorthy G.K."/>
            <person name="Gryganskyi A."/>
            <person name="Culley D."/>
            <person name="Magnuson J.K."/>
            <person name="James T.Y."/>
            <person name="O'Malley M.A."/>
            <person name="Stajich J.E."/>
            <person name="Spatafora J.W."/>
            <person name="Visel A."/>
            <person name="Grigoriev I.V."/>
        </authorList>
    </citation>
    <scope>NUCLEOTIDE SEQUENCE [LARGE SCALE GENOMIC DNA]</scope>
    <source>
        <strain evidence="5 6">S4</strain>
    </source>
</reference>
<protein>
    <recommendedName>
        <fullName evidence="4">CBM1 domain-containing protein</fullName>
    </recommendedName>
</protein>
<dbReference type="InterPro" id="IPR010325">
    <property type="entry name" value="Rhamnogal_lyase"/>
</dbReference>
<evidence type="ECO:0000313" key="6">
    <source>
        <dbReference type="Proteomes" id="UP000193944"/>
    </source>
</evidence>
<gene>
    <name evidence="5" type="ORF">BCR32DRAFT_264830</name>
</gene>
<dbReference type="Gene3D" id="2.60.40.1120">
    <property type="entry name" value="Carboxypeptidase-like, regulatory domain"/>
    <property type="match status" value="1"/>
</dbReference>
<evidence type="ECO:0000256" key="3">
    <source>
        <dbReference type="SAM" id="SignalP"/>
    </source>
</evidence>
<dbReference type="SUPFAM" id="SSF49785">
    <property type="entry name" value="Galactose-binding domain-like"/>
    <property type="match status" value="1"/>
</dbReference>
<dbReference type="PANTHER" id="PTHR32018:SF1">
    <property type="entry name" value="RHAMNOGALACTURONAN ENDOLYASE"/>
    <property type="match status" value="1"/>
</dbReference>
<dbReference type="Pfam" id="PF14683">
    <property type="entry name" value="CBM-like"/>
    <property type="match status" value="1"/>
</dbReference>
<dbReference type="PROSITE" id="PS51164">
    <property type="entry name" value="CBM1_2"/>
    <property type="match status" value="1"/>
</dbReference>
<dbReference type="AlphaFoldDB" id="A0A1Y1XLV0"/>
<dbReference type="SUPFAM" id="SSF52266">
    <property type="entry name" value="SGNH hydrolase"/>
    <property type="match status" value="1"/>
</dbReference>
<keyword evidence="6" id="KW-1185">Reference proteome</keyword>
<dbReference type="Pfam" id="PF13472">
    <property type="entry name" value="Lipase_GDSL_2"/>
    <property type="match status" value="1"/>
</dbReference>
<comment type="caution">
    <text evidence="5">The sequence shown here is derived from an EMBL/GenBank/DDBJ whole genome shotgun (WGS) entry which is preliminary data.</text>
</comment>
<dbReference type="Gene3D" id="2.70.98.10">
    <property type="match status" value="1"/>
</dbReference>
<feature type="chain" id="PRO_5011965654" description="CBM1 domain-containing protein" evidence="3">
    <location>
        <begin position="19"/>
        <end position="956"/>
    </location>
</feature>
<dbReference type="SUPFAM" id="SSF74650">
    <property type="entry name" value="Galactose mutarotase-like"/>
    <property type="match status" value="1"/>
</dbReference>
<dbReference type="Pfam" id="PF14686">
    <property type="entry name" value="fn3_3"/>
    <property type="match status" value="1"/>
</dbReference>
<dbReference type="Pfam" id="PF06045">
    <property type="entry name" value="Rhamnogal_lyase"/>
    <property type="match status" value="1"/>
</dbReference>
<feature type="region of interest" description="Disordered" evidence="2">
    <location>
        <begin position="687"/>
        <end position="709"/>
    </location>
</feature>
<dbReference type="SMART" id="SM00236">
    <property type="entry name" value="fCBD"/>
    <property type="match status" value="1"/>
</dbReference>
<dbReference type="InterPro" id="IPR036514">
    <property type="entry name" value="SGNH_hydro_sf"/>
</dbReference>
<dbReference type="InterPro" id="IPR000254">
    <property type="entry name" value="CBD"/>
</dbReference>
<dbReference type="GO" id="GO:0016787">
    <property type="term" value="F:hydrolase activity"/>
    <property type="evidence" value="ECO:0007669"/>
    <property type="project" value="InterPro"/>
</dbReference>
<dbReference type="InterPro" id="IPR011013">
    <property type="entry name" value="Gal_mutarotase_sf_dom"/>
</dbReference>
<accession>A0A1Y1XLV0</accession>
<dbReference type="STRING" id="1754192.A0A1Y1XLV0"/>
<evidence type="ECO:0000256" key="2">
    <source>
        <dbReference type="SAM" id="MobiDB-lite"/>
    </source>
</evidence>
<keyword evidence="1 3" id="KW-0732">Signal</keyword>
<feature type="signal peptide" evidence="3">
    <location>
        <begin position="1"/>
        <end position="18"/>
    </location>
</feature>
<dbReference type="InterPro" id="IPR029413">
    <property type="entry name" value="RG-lyase_II"/>
</dbReference>
<dbReference type="InterPro" id="IPR014718">
    <property type="entry name" value="GH-type_carb-bd"/>
</dbReference>
<feature type="domain" description="CBM1" evidence="4">
    <location>
        <begin position="646"/>
        <end position="681"/>
    </location>
</feature>
<reference evidence="5 6" key="1">
    <citation type="submission" date="2016-08" db="EMBL/GenBank/DDBJ databases">
        <title>A Parts List for Fungal Cellulosomes Revealed by Comparative Genomics.</title>
        <authorList>
            <consortium name="DOE Joint Genome Institute"/>
            <person name="Haitjema C.H."/>
            <person name="Gilmore S.P."/>
            <person name="Henske J.K."/>
            <person name="Solomon K.V."/>
            <person name="De Groot R."/>
            <person name="Kuo A."/>
            <person name="Mondo S.J."/>
            <person name="Salamov A.A."/>
            <person name="Labutti K."/>
            <person name="Zhao Z."/>
            <person name="Chiniquy J."/>
            <person name="Barry K."/>
            <person name="Brewer H.M."/>
            <person name="Purvine S.O."/>
            <person name="Wright A.T."/>
            <person name="Boxma B."/>
            <person name="Van Alen T."/>
            <person name="Hackstein J.H."/>
            <person name="Baker S.E."/>
            <person name="Grigoriev I.V."/>
            <person name="O'Malley M.A."/>
        </authorList>
    </citation>
    <scope>NUCLEOTIDE SEQUENCE [LARGE SCALE GENOMIC DNA]</scope>
    <source>
        <strain evidence="5 6">S4</strain>
    </source>
</reference>
<evidence type="ECO:0000259" key="4">
    <source>
        <dbReference type="PROSITE" id="PS51164"/>
    </source>
</evidence>
<dbReference type="InterPro" id="IPR035971">
    <property type="entry name" value="CBD_sf"/>
</dbReference>
<organism evidence="5 6">
    <name type="scientific">Anaeromyces robustus</name>
    <dbReference type="NCBI Taxonomy" id="1754192"/>
    <lineage>
        <taxon>Eukaryota</taxon>
        <taxon>Fungi</taxon>
        <taxon>Fungi incertae sedis</taxon>
        <taxon>Chytridiomycota</taxon>
        <taxon>Chytridiomycota incertae sedis</taxon>
        <taxon>Neocallimastigomycetes</taxon>
        <taxon>Neocallimastigales</taxon>
        <taxon>Neocallimastigaceae</taxon>
        <taxon>Anaeromyces</taxon>
    </lineage>
</organism>
<dbReference type="OrthoDB" id="2141316at2759"/>
<dbReference type="EMBL" id="MCFG01000018">
    <property type="protein sequence ID" value="ORX86675.1"/>
    <property type="molecule type" value="Genomic_DNA"/>
</dbReference>
<dbReference type="InterPro" id="IPR029411">
    <property type="entry name" value="RG-lyase_III"/>
</dbReference>
<sequence length="956" mass="105984">MKIYILILISALISTVFAAVSLSDNGSSYTLRNDYSTVVIEKKSGFITSLKLNGNNQEFLNRSYIDANGGKVYFSPTSSKVIKNTSSHVEVAFYDNYRSGSKLGLDWEVRYTMLSDTRGVYFALTNTHNTNYPDTSYSEIRLVLRLKANIFNYLQVEDNVARVMPSAADQNKCVEMGPKEACKLPNGEVIHKYDYSVDMLKHHVHGFSSQSTGLGCWFVLPSLEWKNGGAYNRDLSCHQGGSDSIAIVYMNGSHYGGGDATIKKGESFQKIYGPFLIYPNKANSVQASWNDAKNMANSEGKKFPYSFVTQPGFVKERGKVTGTLAINNPLTGTRLPLEEAVVALVQPQSNTEPIPSQQWRHTSHWAHSLSGATPNFIIYAVVPGTYQLRAWAKGVVGEFVLDQLVTVKAGEVTNLGKFTFNEHRIGPIAWEIGIPDRTAMEYKHGNHFNQWGLYYEFEKDFPNSVNYYVGKSDYSKDWNYCQVSIPGSDGKYRGVPWNIYFNLDKIPSGTAVLRISIAASSYSALSVALNDGKASAEVKDLVDDACIRRDGIRGIYRELEFKFEPSAFKVGENKFTLYSRKTGGYQTYYSFDGIMYDHIRLELPGGTTNVTPTTTAQQQQPQPTTTIVRTTTAVAPAPTQAAEGGSCSKLFWQCGGQNWKGSTTCCEGTCKKYNDYYSICVSEGSSQQQQQPTTTVAPKPTTTEAPKQTNAPVVKPNTIFIAGDSTADEYGANNGKTNGWGKYFKDYVSCNVNNQAKSGQSARTFWRDGRWKSLIAGVQKNDYVFIQFGHNDVGGPNNASEKGSAGGEGDETVTVTRSNGQQEVVHTFPWYIRQMCNQVIAKGAKPVLLSYTPNFSFTNGKVGEGSRFQGFMKLVGNEMNIPYIDLYSLIARKWEELGENYIKSNNWFPTDYKHTSPAAADFNAQMIVTGIKCVKIQDLIAVLNNKGNAVNNQCKY</sequence>
<dbReference type="InterPro" id="IPR051850">
    <property type="entry name" value="Polysacch_Lyase_4"/>
</dbReference>
<dbReference type="Gene3D" id="3.40.50.1110">
    <property type="entry name" value="SGNH hydrolase"/>
    <property type="match status" value="1"/>
</dbReference>
<dbReference type="SUPFAM" id="SSF57180">
    <property type="entry name" value="Cellulose-binding domain"/>
    <property type="match status" value="1"/>
</dbReference>
<dbReference type="InterPro" id="IPR037459">
    <property type="entry name" value="RhgT-like"/>
</dbReference>
<dbReference type="InterPro" id="IPR013830">
    <property type="entry name" value="SGNH_hydro"/>
</dbReference>
<dbReference type="Gene3D" id="2.60.120.260">
    <property type="entry name" value="Galactose-binding domain-like"/>
    <property type="match status" value="1"/>
</dbReference>
<dbReference type="PANTHER" id="PTHR32018">
    <property type="entry name" value="RHAMNOGALACTURONATE LYASE FAMILY PROTEIN"/>
    <property type="match status" value="1"/>
</dbReference>
<dbReference type="InterPro" id="IPR008979">
    <property type="entry name" value="Galactose-bd-like_sf"/>
</dbReference>
<dbReference type="GO" id="GO:0005975">
    <property type="term" value="P:carbohydrate metabolic process"/>
    <property type="evidence" value="ECO:0007669"/>
    <property type="project" value="InterPro"/>
</dbReference>
<dbReference type="Proteomes" id="UP000193944">
    <property type="component" value="Unassembled WGS sequence"/>
</dbReference>
<dbReference type="CDD" id="cd10317">
    <property type="entry name" value="RGL4_C"/>
    <property type="match status" value="1"/>
</dbReference>
<name>A0A1Y1XLV0_9FUNG</name>
<dbReference type="GO" id="GO:0030248">
    <property type="term" value="F:cellulose binding"/>
    <property type="evidence" value="ECO:0007669"/>
    <property type="project" value="InterPro"/>
</dbReference>
<dbReference type="GO" id="GO:0005576">
    <property type="term" value="C:extracellular region"/>
    <property type="evidence" value="ECO:0007669"/>
    <property type="project" value="InterPro"/>
</dbReference>
<evidence type="ECO:0000256" key="1">
    <source>
        <dbReference type="ARBA" id="ARBA00022729"/>
    </source>
</evidence>
<dbReference type="Pfam" id="PF00734">
    <property type="entry name" value="CBM_1"/>
    <property type="match status" value="1"/>
</dbReference>
<proteinExistence type="predicted"/>
<dbReference type="CDD" id="cd01821">
    <property type="entry name" value="Rhamnogalacturan_acetylesterase_like"/>
    <property type="match status" value="1"/>
</dbReference>